<dbReference type="GO" id="GO:0005506">
    <property type="term" value="F:iron ion binding"/>
    <property type="evidence" value="ECO:0007669"/>
    <property type="project" value="UniProtKB-UniRule"/>
</dbReference>
<dbReference type="InterPro" id="IPR011990">
    <property type="entry name" value="TPR-like_helical_dom_sf"/>
</dbReference>
<dbReference type="EMBL" id="CP000513">
    <property type="protein sequence ID" value="ABQ13770.1"/>
    <property type="molecule type" value="Genomic_DNA"/>
</dbReference>
<dbReference type="Proteomes" id="UP000000248">
    <property type="component" value="Chromosome"/>
</dbReference>
<feature type="binding site" evidence="2">
    <location>
        <position position="361"/>
    </location>
    <ligand>
        <name>Fe cation</name>
        <dbReference type="ChEBI" id="CHEBI:24875"/>
    </ligand>
</feature>
<dbReference type="NCBIfam" id="NF008757">
    <property type="entry name" value="PRK11788.1-5"/>
    <property type="match status" value="1"/>
</dbReference>
<feature type="binding site" evidence="2">
    <location>
        <position position="364"/>
    </location>
    <ligand>
        <name>Fe cation</name>
        <dbReference type="ChEBI" id="CHEBI:24875"/>
    </ligand>
</feature>
<feature type="binding site" evidence="2">
    <location>
        <position position="350"/>
    </location>
    <ligand>
        <name>Fe cation</name>
        <dbReference type="ChEBI" id="CHEBI:24875"/>
    </ligand>
</feature>
<organism evidence="4 5">
    <name type="scientific">Dichelobacter nodosus (strain VCS1703A)</name>
    <dbReference type="NCBI Taxonomy" id="246195"/>
    <lineage>
        <taxon>Bacteria</taxon>
        <taxon>Pseudomonadati</taxon>
        <taxon>Pseudomonadota</taxon>
        <taxon>Gammaproteobacteria</taxon>
        <taxon>Cardiobacteriales</taxon>
        <taxon>Cardiobacteriaceae</taxon>
        <taxon>Dichelobacter</taxon>
    </lineage>
</organism>
<evidence type="ECO:0000259" key="3">
    <source>
        <dbReference type="Pfam" id="PF18073"/>
    </source>
</evidence>
<keyword evidence="2" id="KW-1133">Transmembrane helix</keyword>
<keyword evidence="2" id="KW-0812">Transmembrane</keyword>
<protein>
    <recommendedName>
        <fullName evidence="2">Lipopolysaccharide assembly protein B</fullName>
    </recommendedName>
</protein>
<keyword evidence="2" id="KW-0997">Cell inner membrane</keyword>
<dbReference type="GO" id="GO:0046890">
    <property type="term" value="P:regulation of lipid biosynthetic process"/>
    <property type="evidence" value="ECO:0007669"/>
    <property type="project" value="UniProtKB-UniRule"/>
</dbReference>
<dbReference type="RefSeq" id="WP_012030897.1">
    <property type="nucleotide sequence ID" value="NC_009446.1"/>
</dbReference>
<accession>A5EVH5</accession>
<keyword evidence="2" id="KW-0802">TPR repeat</keyword>
<keyword evidence="2" id="KW-0472">Membrane</keyword>
<evidence type="ECO:0000256" key="1">
    <source>
        <dbReference type="ARBA" id="ARBA00022723"/>
    </source>
</evidence>
<dbReference type="HAMAP" id="MF_00994">
    <property type="entry name" value="LPS_assembly_LapB"/>
    <property type="match status" value="1"/>
</dbReference>
<keyword evidence="5" id="KW-1185">Reference proteome</keyword>
<evidence type="ECO:0000256" key="2">
    <source>
        <dbReference type="HAMAP-Rule" id="MF_00994"/>
    </source>
</evidence>
<comment type="similarity">
    <text evidence="2">Belongs to the LapB family.</text>
</comment>
<dbReference type="GO" id="GO:0009898">
    <property type="term" value="C:cytoplasmic side of plasma membrane"/>
    <property type="evidence" value="ECO:0007669"/>
    <property type="project" value="UniProtKB-UniRule"/>
</dbReference>
<keyword evidence="2" id="KW-1003">Cell membrane</keyword>
<dbReference type="STRING" id="246195.DNO_0563"/>
<name>A5EVH5_DICNV</name>
<feature type="domain" description="LapB rubredoxin metal binding" evidence="3">
    <location>
        <begin position="345"/>
        <end position="372"/>
    </location>
</feature>
<dbReference type="Gene3D" id="1.25.40.10">
    <property type="entry name" value="Tetratricopeptide repeat domain"/>
    <property type="match status" value="2"/>
</dbReference>
<comment type="function">
    <text evidence="2">Modulates cellular lipopolysaccharide (LPS) levels by regulating LpxC, which is involved in lipid A biosynthesis. May act by modulating the proteolytic activity of FtsH towards LpxC. May also coordinate assembly of proteins involved in LPS synthesis at the plasma membrane.</text>
</comment>
<keyword evidence="2" id="KW-0408">Iron</keyword>
<proteinExistence type="inferred from homology"/>
<reference evidence="4 5" key="1">
    <citation type="journal article" date="2007" name="Nat. Biotechnol.">
        <title>Genome sequence and identification of candidate vaccine antigens from the animal pathogen Dichelobacter nodosus.</title>
        <authorList>
            <person name="Myers G.S."/>
            <person name="Parker D."/>
            <person name="Al-Hasani K."/>
            <person name="Kennan R.M."/>
            <person name="Seemann T."/>
            <person name="Ren Q."/>
            <person name="Badger J.H."/>
            <person name="Selengut J.D."/>
            <person name="Deboy R.T."/>
            <person name="Tettelin H."/>
            <person name="Boyce J.D."/>
            <person name="McCarl V.P."/>
            <person name="Han X."/>
            <person name="Nelson W.C."/>
            <person name="Madupu R."/>
            <person name="Mohamoud Y."/>
            <person name="Holley T."/>
            <person name="Fedorova N."/>
            <person name="Khouri H."/>
            <person name="Bottomley S.P."/>
            <person name="Whittington R.J."/>
            <person name="Adler B."/>
            <person name="Songer J.G."/>
            <person name="Rood J.I."/>
            <person name="Paulsen I.T."/>
        </authorList>
    </citation>
    <scope>NUCLEOTIDE SEQUENCE [LARGE SCALE GENOMIC DNA]</scope>
    <source>
        <strain evidence="4 5">VCS1703A</strain>
    </source>
</reference>
<keyword evidence="2" id="KW-0677">Repeat</keyword>
<dbReference type="OrthoDB" id="507476at2"/>
<sequence length="381" mass="44163">MGNWLVTLLLPLAAWSGWWVAMRKEVRDLRKSKSREAYFEGLSFLLNDQTGQAIDVFLSMAEIDQQTFDNQLTLGTLFRKRGELDRALHLHQQLLDYPNATPLQRQSVAYELAEDCIQAGMYEQAKHLLESLRDEHFRLKDVLNTLYRLYERTADWQGAIKARELWQNSGFGDCRQQIAHYYCEIAQRALAQNETQAAHAAVVSALQIDARCGRAYLMRAQLAEQQGEYVSAIHSYQSIAEQALDFLPEILPFLMKAYQHIDREDEYLAWLEQKEAEQPFVRLTLALVHILEKRAPDAALQLLEKRLQTSANPLLLADYLRLHQSDDIRALYQTLGNVLTPKTVYQCNQCGFRQQRVIWHCPACHAWSSFRPVLELKLEQR</sequence>
<dbReference type="SUPFAM" id="SSF48452">
    <property type="entry name" value="TPR-like"/>
    <property type="match status" value="1"/>
</dbReference>
<dbReference type="KEGG" id="dno:DNO_0563"/>
<dbReference type="AlphaFoldDB" id="A5EVH5"/>
<feature type="topological domain" description="Cytoplasmic" evidence="2">
    <location>
        <begin position="22"/>
        <end position="381"/>
    </location>
</feature>
<feature type="binding site" evidence="2">
    <location>
        <position position="347"/>
    </location>
    <ligand>
        <name>Fe cation</name>
        <dbReference type="ChEBI" id="CHEBI:24875"/>
    </ligand>
</feature>
<evidence type="ECO:0000313" key="4">
    <source>
        <dbReference type="EMBL" id="ABQ13770.1"/>
    </source>
</evidence>
<dbReference type="InterPro" id="IPR041166">
    <property type="entry name" value="Rubredoxin_2"/>
</dbReference>
<keyword evidence="1 2" id="KW-0479">Metal-binding</keyword>
<dbReference type="InterPro" id="IPR030865">
    <property type="entry name" value="LapB"/>
</dbReference>
<evidence type="ECO:0000313" key="5">
    <source>
        <dbReference type="Proteomes" id="UP000000248"/>
    </source>
</evidence>
<dbReference type="GO" id="GO:0008653">
    <property type="term" value="P:lipopolysaccharide metabolic process"/>
    <property type="evidence" value="ECO:0007669"/>
    <property type="project" value="InterPro"/>
</dbReference>
<gene>
    <name evidence="2" type="primary">lapB</name>
    <name evidence="4" type="ordered locus">DNO_0563</name>
</gene>
<dbReference type="HOGENOM" id="CLU_059365_1_0_6"/>
<dbReference type="eggNOG" id="COG2956">
    <property type="taxonomic scope" value="Bacteria"/>
</dbReference>
<dbReference type="Pfam" id="PF18073">
    <property type="entry name" value="Zn_ribbon_LapB"/>
    <property type="match status" value="1"/>
</dbReference>
<comment type="subcellular location">
    <subcellularLocation>
        <location evidence="2">Cell inner membrane</location>
        <topology evidence="2">Single-pass membrane protein</topology>
        <orientation evidence="2">Cytoplasmic side</orientation>
    </subcellularLocation>
</comment>